<gene>
    <name evidence="7" type="ORF">IAA21_03485</name>
</gene>
<evidence type="ECO:0000256" key="4">
    <source>
        <dbReference type="ARBA" id="ARBA00023027"/>
    </source>
</evidence>
<dbReference type="Gene3D" id="3.40.50.720">
    <property type="entry name" value="NAD(P)-binding Rossmann-like Domain"/>
    <property type="match status" value="1"/>
</dbReference>
<dbReference type="InterPro" id="IPR006367">
    <property type="entry name" value="Sirohaem_synthase_N"/>
</dbReference>
<keyword evidence="3" id="KW-0560">Oxidoreductase</keyword>
<evidence type="ECO:0000256" key="6">
    <source>
        <dbReference type="ARBA" id="ARBA00047561"/>
    </source>
</evidence>
<protein>
    <recommendedName>
        <fullName evidence="2">precorrin-2 dehydrogenase</fullName>
        <ecNumber evidence="2">1.3.1.76</ecNumber>
    </recommendedName>
</protein>
<dbReference type="InterPro" id="IPR028161">
    <property type="entry name" value="Met8-like"/>
</dbReference>
<comment type="caution">
    <text evidence="7">The sequence shown here is derived from an EMBL/GenBank/DDBJ whole genome shotgun (WGS) entry which is preliminary data.</text>
</comment>
<dbReference type="GO" id="GO:0004325">
    <property type="term" value="F:ferrochelatase activity"/>
    <property type="evidence" value="ECO:0007669"/>
    <property type="project" value="InterPro"/>
</dbReference>
<reference evidence="7" key="2">
    <citation type="submission" date="2021-04" db="EMBL/GenBank/DDBJ databases">
        <authorList>
            <person name="Gilroy R."/>
        </authorList>
    </citation>
    <scope>NUCLEOTIDE SEQUENCE</scope>
    <source>
        <strain evidence="7">14324</strain>
    </source>
</reference>
<dbReference type="GO" id="GO:0043115">
    <property type="term" value="F:precorrin-2 dehydrogenase activity"/>
    <property type="evidence" value="ECO:0007669"/>
    <property type="project" value="UniProtKB-EC"/>
</dbReference>
<evidence type="ECO:0000256" key="5">
    <source>
        <dbReference type="ARBA" id="ARBA00023244"/>
    </source>
</evidence>
<dbReference type="NCBIfam" id="TIGR01470">
    <property type="entry name" value="cysG_Nterm"/>
    <property type="match status" value="1"/>
</dbReference>
<reference evidence="7" key="1">
    <citation type="journal article" date="2021" name="PeerJ">
        <title>Extensive microbial diversity within the chicken gut microbiome revealed by metagenomics and culture.</title>
        <authorList>
            <person name="Gilroy R."/>
            <person name="Ravi A."/>
            <person name="Getino M."/>
            <person name="Pursley I."/>
            <person name="Horton D.L."/>
            <person name="Alikhan N.F."/>
            <person name="Baker D."/>
            <person name="Gharbi K."/>
            <person name="Hall N."/>
            <person name="Watson M."/>
            <person name="Adriaenssens E.M."/>
            <person name="Foster-Nyarko E."/>
            <person name="Jarju S."/>
            <person name="Secka A."/>
            <person name="Antonio M."/>
            <person name="Oren A."/>
            <person name="Chaudhuri R.R."/>
            <person name="La Ragione R."/>
            <person name="Hildebrand F."/>
            <person name="Pallen M.J."/>
        </authorList>
    </citation>
    <scope>NUCLEOTIDE SEQUENCE</scope>
    <source>
        <strain evidence="7">14324</strain>
    </source>
</reference>
<dbReference type="AlphaFoldDB" id="A0A9D2DR62"/>
<organism evidence="7 8">
    <name type="scientific">Candidatus Blautia faecigallinarum</name>
    <dbReference type="NCBI Taxonomy" id="2838488"/>
    <lineage>
        <taxon>Bacteria</taxon>
        <taxon>Bacillati</taxon>
        <taxon>Bacillota</taxon>
        <taxon>Clostridia</taxon>
        <taxon>Lachnospirales</taxon>
        <taxon>Lachnospiraceae</taxon>
        <taxon>Blautia</taxon>
    </lineage>
</organism>
<sequence length="161" mass="18091">MKNKCFFPMFVDLSDKNVVVAGGGSIATRRVKTLLSFTRNITVIAPTMTPELIELGKTGKINAQMRPVKRSDFAFAYMVLAATNDWKVNDEIYKICKEEGIYVNVADSKDKCDFYFPGVYVEDEIVIGITASGQDHKKARKLRVAIEQALEEITGEDRNEE</sequence>
<dbReference type="Pfam" id="PF13241">
    <property type="entry name" value="NAD_binding_7"/>
    <property type="match status" value="1"/>
</dbReference>
<dbReference type="SUPFAM" id="SSF51735">
    <property type="entry name" value="NAD(P)-binding Rossmann-fold domains"/>
    <property type="match status" value="1"/>
</dbReference>
<keyword evidence="4" id="KW-0520">NAD</keyword>
<dbReference type="PANTHER" id="PTHR35330">
    <property type="entry name" value="SIROHEME BIOSYNTHESIS PROTEIN MET8"/>
    <property type="match status" value="1"/>
</dbReference>
<dbReference type="Proteomes" id="UP000824041">
    <property type="component" value="Unassembled WGS sequence"/>
</dbReference>
<evidence type="ECO:0000313" key="7">
    <source>
        <dbReference type="EMBL" id="HIZ21846.1"/>
    </source>
</evidence>
<dbReference type="InterPro" id="IPR036291">
    <property type="entry name" value="NAD(P)-bd_dom_sf"/>
</dbReference>
<dbReference type="EMBL" id="DXBU01000044">
    <property type="protein sequence ID" value="HIZ21846.1"/>
    <property type="molecule type" value="Genomic_DNA"/>
</dbReference>
<accession>A0A9D2DR62</accession>
<dbReference type="EC" id="1.3.1.76" evidence="2"/>
<dbReference type="PANTHER" id="PTHR35330:SF1">
    <property type="entry name" value="SIROHEME BIOSYNTHESIS PROTEIN MET8"/>
    <property type="match status" value="1"/>
</dbReference>
<evidence type="ECO:0000256" key="3">
    <source>
        <dbReference type="ARBA" id="ARBA00023002"/>
    </source>
</evidence>
<comment type="catalytic activity">
    <reaction evidence="6">
        <text>precorrin-2 + NAD(+) = sirohydrochlorin + NADH + 2 H(+)</text>
        <dbReference type="Rhea" id="RHEA:15613"/>
        <dbReference type="ChEBI" id="CHEBI:15378"/>
        <dbReference type="ChEBI" id="CHEBI:57540"/>
        <dbReference type="ChEBI" id="CHEBI:57945"/>
        <dbReference type="ChEBI" id="CHEBI:58351"/>
        <dbReference type="ChEBI" id="CHEBI:58827"/>
        <dbReference type="EC" id="1.3.1.76"/>
    </reaction>
</comment>
<dbReference type="GO" id="GO:0019354">
    <property type="term" value="P:siroheme biosynthetic process"/>
    <property type="evidence" value="ECO:0007669"/>
    <property type="project" value="InterPro"/>
</dbReference>
<proteinExistence type="predicted"/>
<evidence type="ECO:0000256" key="2">
    <source>
        <dbReference type="ARBA" id="ARBA00012400"/>
    </source>
</evidence>
<comment type="pathway">
    <text evidence="1">Porphyrin-containing compound metabolism; siroheme biosynthesis; sirohydrochlorin from precorrin-2: step 1/1.</text>
</comment>
<evidence type="ECO:0000256" key="1">
    <source>
        <dbReference type="ARBA" id="ARBA00005010"/>
    </source>
</evidence>
<name>A0A9D2DR62_9FIRM</name>
<evidence type="ECO:0000313" key="8">
    <source>
        <dbReference type="Proteomes" id="UP000824041"/>
    </source>
</evidence>
<keyword evidence="5" id="KW-0627">Porphyrin biosynthesis</keyword>